<feature type="region of interest" description="Disordered" evidence="10">
    <location>
        <begin position="1"/>
        <end position="26"/>
    </location>
</feature>
<dbReference type="GO" id="GO:2000171">
    <property type="term" value="P:negative regulation of dendrite development"/>
    <property type="evidence" value="ECO:0007669"/>
    <property type="project" value="TreeGrafter"/>
</dbReference>
<keyword evidence="6" id="KW-0805">Transcription regulation</keyword>
<evidence type="ECO:0000259" key="11">
    <source>
        <dbReference type="PROSITE" id="PS50157"/>
    </source>
</evidence>
<reference evidence="12" key="1">
    <citation type="submission" date="2023-03" db="UniProtKB">
        <authorList>
            <consortium name="Ensembl"/>
        </authorList>
    </citation>
    <scope>IDENTIFICATION</scope>
</reference>
<dbReference type="AlphaFoldDB" id="A0A8C4KWZ9"/>
<dbReference type="GO" id="GO:0000978">
    <property type="term" value="F:RNA polymerase II cis-regulatory region sequence-specific DNA binding"/>
    <property type="evidence" value="ECO:0007669"/>
    <property type="project" value="TreeGrafter"/>
</dbReference>
<dbReference type="GO" id="GO:0006357">
    <property type="term" value="P:regulation of transcription by RNA polymerase II"/>
    <property type="evidence" value="ECO:0007669"/>
    <property type="project" value="TreeGrafter"/>
</dbReference>
<keyword evidence="3" id="KW-0677">Repeat</keyword>
<evidence type="ECO:0000256" key="1">
    <source>
        <dbReference type="ARBA" id="ARBA00004123"/>
    </source>
</evidence>
<evidence type="ECO:0000256" key="4">
    <source>
        <dbReference type="ARBA" id="ARBA00022771"/>
    </source>
</evidence>
<accession>A0A8C4KWZ9</accession>
<feature type="domain" description="C2H2-type" evidence="11">
    <location>
        <begin position="180"/>
        <end position="203"/>
    </location>
</feature>
<dbReference type="InterPro" id="IPR051497">
    <property type="entry name" value="Dev/Hematopoietic_TF"/>
</dbReference>
<dbReference type="PROSITE" id="PS00028">
    <property type="entry name" value="ZINC_FINGER_C2H2_1"/>
    <property type="match status" value="1"/>
</dbReference>
<comment type="subcellular location">
    <subcellularLocation>
        <location evidence="1">Nucleus</location>
    </subcellularLocation>
</comment>
<keyword evidence="4 9" id="KW-0863">Zinc-finger</keyword>
<dbReference type="GO" id="GO:0008270">
    <property type="term" value="F:zinc ion binding"/>
    <property type="evidence" value="ECO:0007669"/>
    <property type="project" value="UniProtKB-KW"/>
</dbReference>
<keyword evidence="8" id="KW-0539">Nucleus</keyword>
<evidence type="ECO:0000256" key="9">
    <source>
        <dbReference type="PROSITE-ProRule" id="PRU00042"/>
    </source>
</evidence>
<evidence type="ECO:0000256" key="7">
    <source>
        <dbReference type="ARBA" id="ARBA00023163"/>
    </source>
</evidence>
<evidence type="ECO:0000256" key="5">
    <source>
        <dbReference type="ARBA" id="ARBA00022833"/>
    </source>
</evidence>
<keyword evidence="2" id="KW-0479">Metal-binding</keyword>
<organism evidence="12">
    <name type="scientific">Equus asinus asinus</name>
    <dbReference type="NCBI Taxonomy" id="83772"/>
    <lineage>
        <taxon>Eukaryota</taxon>
        <taxon>Metazoa</taxon>
        <taxon>Chordata</taxon>
        <taxon>Craniata</taxon>
        <taxon>Vertebrata</taxon>
        <taxon>Euteleostomi</taxon>
        <taxon>Mammalia</taxon>
        <taxon>Eutheria</taxon>
        <taxon>Laurasiatheria</taxon>
        <taxon>Perissodactyla</taxon>
        <taxon>Equidae</taxon>
        <taxon>Equus</taxon>
    </lineage>
</organism>
<evidence type="ECO:0000313" key="12">
    <source>
        <dbReference type="Ensembl" id="ENSEASP00005002606.1"/>
    </source>
</evidence>
<evidence type="ECO:0000256" key="3">
    <source>
        <dbReference type="ARBA" id="ARBA00022737"/>
    </source>
</evidence>
<keyword evidence="5" id="KW-0862">Zinc</keyword>
<dbReference type="PANTHER" id="PTHR45993">
    <property type="entry name" value="B-CELL LYMPHOMA/LEUKEMIA 11"/>
    <property type="match status" value="1"/>
</dbReference>
<evidence type="ECO:0000256" key="10">
    <source>
        <dbReference type="SAM" id="MobiDB-lite"/>
    </source>
</evidence>
<evidence type="ECO:0000256" key="2">
    <source>
        <dbReference type="ARBA" id="ARBA00022723"/>
    </source>
</evidence>
<dbReference type="PROSITE" id="PS50157">
    <property type="entry name" value="ZINC_FINGER_C2H2_2"/>
    <property type="match status" value="1"/>
</dbReference>
<sequence>MLLLHPVREGRGRSWPKPPFGSTERAQDGMRRVEFNSLSLGFILQKWPRPLMAAGREKLGGREGCTRQERCTCQTLSEEVTGSNLCLEPVAKWKMDVALLSSCSPGCCSEFTFAVCPEVTRGQWQTYDQTVSTSLPLPDKLLHWRGLSSPRSAHGALIPTPGMSAEYAPQGICKDEPSSYTCTTCKQPFTSAWFLLQHAQNTHGLRIYLESEHGSPLTPRVLHTPPFGVVPRELKMCGSFRMEAREPLSSEKI</sequence>
<dbReference type="InterPro" id="IPR013087">
    <property type="entry name" value="Znf_C2H2_type"/>
</dbReference>
<dbReference type="PANTHER" id="PTHR45993:SF5">
    <property type="entry name" value="B-CELL LYMPHOMA_LEUKEMIA 11A"/>
    <property type="match status" value="1"/>
</dbReference>
<dbReference type="GO" id="GO:0003700">
    <property type="term" value="F:DNA-binding transcription factor activity"/>
    <property type="evidence" value="ECO:0007669"/>
    <property type="project" value="TreeGrafter"/>
</dbReference>
<feature type="compositionally biased region" description="Basic and acidic residues" evidence="10">
    <location>
        <begin position="1"/>
        <end position="12"/>
    </location>
</feature>
<evidence type="ECO:0000256" key="8">
    <source>
        <dbReference type="ARBA" id="ARBA00023242"/>
    </source>
</evidence>
<keyword evidence="7" id="KW-0804">Transcription</keyword>
<protein>
    <recommendedName>
        <fullName evidence="11">C2H2-type domain-containing protein</fullName>
    </recommendedName>
</protein>
<name>A0A8C4KWZ9_EQUAS</name>
<dbReference type="Ensembl" id="ENSEAST00005002866.1">
    <property type="protein sequence ID" value="ENSEASP00005002606.1"/>
    <property type="gene ID" value="ENSEASG00005002032.1"/>
</dbReference>
<proteinExistence type="predicted"/>
<dbReference type="GO" id="GO:0005634">
    <property type="term" value="C:nucleus"/>
    <property type="evidence" value="ECO:0007669"/>
    <property type="project" value="UniProtKB-SubCell"/>
</dbReference>
<evidence type="ECO:0000256" key="6">
    <source>
        <dbReference type="ARBA" id="ARBA00023015"/>
    </source>
</evidence>